<evidence type="ECO:0000256" key="1">
    <source>
        <dbReference type="SAM" id="MobiDB-lite"/>
    </source>
</evidence>
<dbReference type="Proteomes" id="UP000008391">
    <property type="component" value="Segment"/>
</dbReference>
<accession>G1FG91</accession>
<proteinExistence type="predicted"/>
<feature type="region of interest" description="Disordered" evidence="1">
    <location>
        <begin position="69"/>
        <end position="88"/>
    </location>
</feature>
<organism evidence="2 3">
    <name type="scientific">Mycobacterium phage Thibault</name>
    <dbReference type="NCBI Taxonomy" id="1052673"/>
    <lineage>
        <taxon>Viruses</taxon>
        <taxon>Duplodnaviria</taxon>
        <taxon>Heunggongvirae</taxon>
        <taxon>Uroviricota</taxon>
        <taxon>Caudoviricetes</taxon>
        <taxon>Omegavirus</taxon>
        <taxon>Omegavirus thibault</taxon>
    </lineage>
</organism>
<dbReference type="EMBL" id="JN201525">
    <property type="protein sequence ID" value="AEJ93975.1"/>
    <property type="molecule type" value="Genomic_DNA"/>
</dbReference>
<evidence type="ECO:0000313" key="3">
    <source>
        <dbReference type="Proteomes" id="UP000008391"/>
    </source>
</evidence>
<keyword evidence="3" id="KW-1185">Reference proteome</keyword>
<reference evidence="2 3" key="1">
    <citation type="journal article" date="2012" name="J. Virol.">
        <title>Complete Genome Sequences of 138 Mycobacteriophages.</title>
        <authorList>
            <consortium name="the Science Education Alliance Phage Hunters Advancing Genomics and Evolutionary Science Program"/>
            <consortium name="the KwaZulu-Natal Research Institute for Tuberculosis and HIV Mycobacterial Genetics Course Students"/>
            <consortium name="the Phage Hunters Integrating Research and Education Program"/>
            <person name="Hatfull G.F."/>
        </authorList>
    </citation>
    <scope>NUCLEOTIDE SEQUENCE [LARGE SCALE GENOMIC DNA]</scope>
</reference>
<dbReference type="GeneID" id="18566179"/>
<sequence>MAKYRTVQAVTFVQNGKVVSIEPNRVVEIDDAQAEKLGAKVERARENDSMFPDGAPIIPAGFVPEAPAEEANQRLVSQLPKPEPKKAK</sequence>
<dbReference type="OrthoDB" id="19117at10239"/>
<gene>
    <name evidence="2" type="primary">26</name>
    <name evidence="2" type="ORF">THIBAULT_26</name>
</gene>
<dbReference type="KEGG" id="vg:18566179"/>
<evidence type="ECO:0000313" key="2">
    <source>
        <dbReference type="EMBL" id="AEJ93975.1"/>
    </source>
</evidence>
<dbReference type="RefSeq" id="YP_009018037.1">
    <property type="nucleotide sequence ID" value="NC_023738.1"/>
</dbReference>
<protein>
    <submittedName>
        <fullName evidence="2">Uncharacterized protein</fullName>
    </submittedName>
</protein>
<name>G1FG91_9CAUD</name>